<keyword evidence="3" id="KW-0808">Transferase</keyword>
<proteinExistence type="inferred from homology"/>
<dbReference type="Gene3D" id="3.90.550.10">
    <property type="entry name" value="Spore Coat Polysaccharide Biosynthesis Protein SpsA, Chain A"/>
    <property type="match status" value="1"/>
</dbReference>
<dbReference type="GO" id="GO:0016757">
    <property type="term" value="F:glycosyltransferase activity"/>
    <property type="evidence" value="ECO:0007669"/>
    <property type="project" value="UniProtKB-KW"/>
</dbReference>
<keyword evidence="3" id="KW-0328">Glycosyltransferase</keyword>
<feature type="domain" description="Glycosyltransferase 2-like" evidence="2">
    <location>
        <begin position="13"/>
        <end position="149"/>
    </location>
</feature>
<dbReference type="Proteomes" id="UP001258181">
    <property type="component" value="Unassembled WGS sequence"/>
</dbReference>
<evidence type="ECO:0000256" key="1">
    <source>
        <dbReference type="ARBA" id="ARBA00006739"/>
    </source>
</evidence>
<comment type="similarity">
    <text evidence="1">Belongs to the glycosyltransferase 2 family.</text>
</comment>
<dbReference type="SUPFAM" id="SSF53448">
    <property type="entry name" value="Nucleotide-diphospho-sugar transferases"/>
    <property type="match status" value="1"/>
</dbReference>
<name>A0ABU1U142_9BACL</name>
<dbReference type="CDD" id="cd00761">
    <property type="entry name" value="Glyco_tranf_GTA_type"/>
    <property type="match status" value="1"/>
</dbReference>
<organism evidence="3 4">
    <name type="scientific">Fictibacillus barbaricus</name>
    <dbReference type="NCBI Taxonomy" id="182136"/>
    <lineage>
        <taxon>Bacteria</taxon>
        <taxon>Bacillati</taxon>
        <taxon>Bacillota</taxon>
        <taxon>Bacilli</taxon>
        <taxon>Bacillales</taxon>
        <taxon>Fictibacillaceae</taxon>
        <taxon>Fictibacillus</taxon>
    </lineage>
</organism>
<gene>
    <name evidence="3" type="ORF">J2X07_002173</name>
</gene>
<dbReference type="PANTHER" id="PTHR22916">
    <property type="entry name" value="GLYCOSYLTRANSFERASE"/>
    <property type="match status" value="1"/>
</dbReference>
<evidence type="ECO:0000259" key="2">
    <source>
        <dbReference type="Pfam" id="PF00535"/>
    </source>
</evidence>
<reference evidence="3 4" key="1">
    <citation type="submission" date="2023-07" db="EMBL/GenBank/DDBJ databases">
        <title>Sorghum-associated microbial communities from plants grown in Nebraska, USA.</title>
        <authorList>
            <person name="Schachtman D."/>
        </authorList>
    </citation>
    <scope>NUCLEOTIDE SEQUENCE [LARGE SCALE GENOMIC DNA]</scope>
    <source>
        <strain evidence="3 4">BE211</strain>
    </source>
</reference>
<dbReference type="RefSeq" id="WP_310258695.1">
    <property type="nucleotide sequence ID" value="NZ_JAVDWA010000003.1"/>
</dbReference>
<dbReference type="InterPro" id="IPR001173">
    <property type="entry name" value="Glyco_trans_2-like"/>
</dbReference>
<dbReference type="Pfam" id="PF00535">
    <property type="entry name" value="Glycos_transf_2"/>
    <property type="match status" value="1"/>
</dbReference>
<dbReference type="InterPro" id="IPR029044">
    <property type="entry name" value="Nucleotide-diphossugar_trans"/>
</dbReference>
<accession>A0ABU1U142</accession>
<evidence type="ECO:0000313" key="3">
    <source>
        <dbReference type="EMBL" id="MDR7073187.1"/>
    </source>
</evidence>
<dbReference type="EMBL" id="JAVDWA010000003">
    <property type="protein sequence ID" value="MDR7073187.1"/>
    <property type="molecule type" value="Genomic_DNA"/>
</dbReference>
<dbReference type="PANTHER" id="PTHR22916:SF3">
    <property type="entry name" value="UDP-GLCNAC:BETAGAL BETA-1,3-N-ACETYLGLUCOSAMINYLTRANSFERASE-LIKE PROTEIN 1"/>
    <property type="match status" value="1"/>
</dbReference>
<comment type="caution">
    <text evidence="3">The sequence shown here is derived from an EMBL/GenBank/DDBJ whole genome shotgun (WGS) entry which is preliminary data.</text>
</comment>
<dbReference type="EC" id="2.4.-.-" evidence="3"/>
<sequence length="255" mass="29610">MQQNKTTSTPLISIITPTFNGLKFIEYTANSIISQSYSKWEWLIVDDFSTDGTQQYLKELAQKDDRIKVTLLNENSGTAIARNTAIQEARGKYIAFLDSDDVWHPEKLNKQIRFMQENDYAFSFSQYRIMNEDGTHTEKLIKVPEKIDYNGLLKNTIIGCLTVMIDVEKIGKVSMPNIRTRQDFVLWLSILKKGFVAYGMQEELAYYRKVNGSISSNKLKAAKMNWKVYRNIEKLSITRAAWSFMNYAWNAYKKN</sequence>
<protein>
    <submittedName>
        <fullName evidence="3">Teichuronic acid biosynthesis glycosyltransferase TuaG</fullName>
        <ecNumber evidence="3">2.4.-.-</ecNumber>
    </submittedName>
</protein>
<evidence type="ECO:0000313" key="4">
    <source>
        <dbReference type="Proteomes" id="UP001258181"/>
    </source>
</evidence>
<keyword evidence="4" id="KW-1185">Reference proteome</keyword>